<dbReference type="GO" id="GO:0016791">
    <property type="term" value="F:phosphatase activity"/>
    <property type="evidence" value="ECO:0007669"/>
    <property type="project" value="TreeGrafter"/>
</dbReference>
<dbReference type="EMBL" id="CP012176">
    <property type="protein sequence ID" value="AKV82815.1"/>
    <property type="molecule type" value="Genomic_DNA"/>
</dbReference>
<dbReference type="Pfam" id="PF08282">
    <property type="entry name" value="Hydrolase_3"/>
    <property type="match status" value="1"/>
</dbReference>
<evidence type="ECO:0000313" key="10">
    <source>
        <dbReference type="Proteomes" id="UP000068832"/>
    </source>
</evidence>
<dbReference type="GO" id="GO:0000287">
    <property type="term" value="F:magnesium ion binding"/>
    <property type="evidence" value="ECO:0007669"/>
    <property type="project" value="TreeGrafter"/>
</dbReference>
<sequence length="228" mass="25823">MSWVESLWIVASDFDRTLSHEDDSFVMRKEVASKINHFSTIHRFFVVTGREERYMRVLAPDLRPTGWVLENGALLILGDRRILNVPEDWFETRKIIGEKLTKFGISYSLGDVIIYVNSWNGKLDLGPEVRIERNREDAMILPGNVDKGTGLRRAIQEMHLEGKIVAVGDAENDESLFKVADVKVAVANAIPPIKRMADLVMEKEDGEGVVELLDMILSGRFPKNVDVN</sequence>
<reference evidence="7 8" key="1">
    <citation type="journal article" date="2015" name="Genome Announc.">
        <title>Complete Genome Sequences of Evolved Arsenate-Resistant Metallosphaera sedula Strains.</title>
        <authorList>
            <person name="Ai C."/>
            <person name="McCarthy S."/>
            <person name="Schackwitz W."/>
            <person name="Martin J."/>
            <person name="Lipzen A."/>
            <person name="Blum P."/>
        </authorList>
    </citation>
    <scope>NUCLEOTIDE SEQUENCE [LARGE SCALE GENOMIC DNA]</scope>
    <source>
        <strain evidence="3 8">ARS120-1</strain>
        <strain evidence="4 7">ARS120-2</strain>
        <strain evidence="1 10">ARS50-1</strain>
        <strain evidence="2 9">ARS50-2</strain>
    </source>
</reference>
<reference evidence="5 6" key="2">
    <citation type="submission" date="2015-07" db="EMBL/GenBank/DDBJ databases">
        <title>Physiological, transcriptional responses and genome re-sequencing of acid resistant extremely thermoacidophilic Metallosphaera sedula SARC-M1.</title>
        <authorList>
            <person name="Ai C."/>
            <person name="McCarthy S."/>
            <person name="Eckrich V."/>
            <person name="Rudrappa D."/>
            <person name="Qiu G."/>
            <person name="Blum P."/>
        </authorList>
    </citation>
    <scope>NUCLEOTIDE SEQUENCE [LARGE SCALE GENOMIC DNA]</scope>
    <source>
        <strain evidence="5 6">SARC-M1</strain>
    </source>
</reference>
<name>A0A0K1SU39_9CREN</name>
<dbReference type="EMBL" id="CP012173">
    <property type="protein sequence ID" value="AKV76071.1"/>
    <property type="molecule type" value="Genomic_DNA"/>
</dbReference>
<evidence type="ECO:0000313" key="5">
    <source>
        <dbReference type="EMBL" id="AKV82815.1"/>
    </source>
</evidence>
<evidence type="ECO:0000313" key="6">
    <source>
        <dbReference type="Proteomes" id="UP000056255"/>
    </source>
</evidence>
<dbReference type="EMBL" id="CP012175">
    <property type="protein sequence ID" value="AKV80567.1"/>
    <property type="molecule type" value="Genomic_DNA"/>
</dbReference>
<protein>
    <submittedName>
        <fullName evidence="3">Phosphoglycolate phosphatase</fullName>
    </submittedName>
</protein>
<gene>
    <name evidence="1" type="ORF">MsedA_0745</name>
    <name evidence="2" type="ORF">MsedB_0745</name>
    <name evidence="3" type="ORF">MsedC_0744</name>
    <name evidence="4" type="ORF">MsedD_0745</name>
    <name evidence="5" type="ORF">MsedE_0745</name>
</gene>
<dbReference type="Gene3D" id="3.90.1070.10">
    <property type="match status" value="1"/>
</dbReference>
<evidence type="ECO:0000313" key="8">
    <source>
        <dbReference type="Proteomes" id="UP000062398"/>
    </source>
</evidence>
<dbReference type="AlphaFoldDB" id="A0A0K1SU39"/>
<organism evidence="3 8">
    <name type="scientific">Metallosphaera sedula</name>
    <dbReference type="NCBI Taxonomy" id="43687"/>
    <lineage>
        <taxon>Archaea</taxon>
        <taxon>Thermoproteota</taxon>
        <taxon>Thermoprotei</taxon>
        <taxon>Sulfolobales</taxon>
        <taxon>Sulfolobaceae</taxon>
        <taxon>Metallosphaera</taxon>
    </lineage>
</organism>
<dbReference type="Proteomes" id="UP000056255">
    <property type="component" value="Chromosome"/>
</dbReference>
<dbReference type="Proteomes" id="UP000062475">
    <property type="component" value="Chromosome"/>
</dbReference>
<dbReference type="Proteomes" id="UP000061362">
    <property type="component" value="Chromosome"/>
</dbReference>
<dbReference type="SUPFAM" id="SSF56784">
    <property type="entry name" value="HAD-like"/>
    <property type="match status" value="1"/>
</dbReference>
<dbReference type="Proteomes" id="UP000068832">
    <property type="component" value="Chromosome"/>
</dbReference>
<proteinExistence type="predicted"/>
<dbReference type="PANTHER" id="PTHR10000:SF8">
    <property type="entry name" value="HAD SUPERFAMILY HYDROLASE-LIKE, TYPE 3"/>
    <property type="match status" value="1"/>
</dbReference>
<dbReference type="InterPro" id="IPR023214">
    <property type="entry name" value="HAD_sf"/>
</dbReference>
<evidence type="ECO:0000313" key="2">
    <source>
        <dbReference type="EMBL" id="AKV76071.1"/>
    </source>
</evidence>
<dbReference type="Proteomes" id="UP000062398">
    <property type="component" value="Chromosome"/>
</dbReference>
<evidence type="ECO:0000313" key="3">
    <source>
        <dbReference type="EMBL" id="AKV78322.1"/>
    </source>
</evidence>
<dbReference type="Gene3D" id="3.40.50.1000">
    <property type="entry name" value="HAD superfamily/HAD-like"/>
    <property type="match status" value="1"/>
</dbReference>
<evidence type="ECO:0000313" key="1">
    <source>
        <dbReference type="EMBL" id="AKV73830.1"/>
    </source>
</evidence>
<dbReference type="InterPro" id="IPR036412">
    <property type="entry name" value="HAD-like_sf"/>
</dbReference>
<dbReference type="PATRIC" id="fig|43687.5.peg.748"/>
<dbReference type="EMBL" id="CP012172">
    <property type="protein sequence ID" value="AKV73830.1"/>
    <property type="molecule type" value="Genomic_DNA"/>
</dbReference>
<evidence type="ECO:0000313" key="9">
    <source>
        <dbReference type="Proteomes" id="UP000062475"/>
    </source>
</evidence>
<dbReference type="PANTHER" id="PTHR10000">
    <property type="entry name" value="PHOSPHOSERINE PHOSPHATASE"/>
    <property type="match status" value="1"/>
</dbReference>
<evidence type="ECO:0000313" key="7">
    <source>
        <dbReference type="Proteomes" id="UP000061362"/>
    </source>
</evidence>
<dbReference type="GO" id="GO:0005829">
    <property type="term" value="C:cytosol"/>
    <property type="evidence" value="ECO:0007669"/>
    <property type="project" value="TreeGrafter"/>
</dbReference>
<evidence type="ECO:0000313" key="4">
    <source>
        <dbReference type="EMBL" id="AKV80567.1"/>
    </source>
</evidence>
<dbReference type="EMBL" id="CP012174">
    <property type="protein sequence ID" value="AKV78322.1"/>
    <property type="molecule type" value="Genomic_DNA"/>
</dbReference>
<accession>A0A0K1SU39</accession>